<reference evidence="2" key="1">
    <citation type="submission" date="2020-05" db="EMBL/GenBank/DDBJ databases">
        <authorList>
            <person name="Chiriac C."/>
            <person name="Salcher M."/>
            <person name="Ghai R."/>
            <person name="Kavagutti S V."/>
        </authorList>
    </citation>
    <scope>NUCLEOTIDE SEQUENCE</scope>
</reference>
<evidence type="ECO:0000256" key="1">
    <source>
        <dbReference type="SAM" id="Phobius"/>
    </source>
</evidence>
<evidence type="ECO:0000313" key="2">
    <source>
        <dbReference type="EMBL" id="CAB4903661.1"/>
    </source>
</evidence>
<dbReference type="AlphaFoldDB" id="A0A6J7G6E7"/>
<organism evidence="2">
    <name type="scientific">freshwater metagenome</name>
    <dbReference type="NCBI Taxonomy" id="449393"/>
    <lineage>
        <taxon>unclassified sequences</taxon>
        <taxon>metagenomes</taxon>
        <taxon>ecological metagenomes</taxon>
    </lineage>
</organism>
<gene>
    <name evidence="2" type="ORF">UFOPK3608_00484</name>
</gene>
<keyword evidence="1" id="KW-0472">Membrane</keyword>
<proteinExistence type="predicted"/>
<dbReference type="EMBL" id="CAFBMP010000018">
    <property type="protein sequence ID" value="CAB4903661.1"/>
    <property type="molecule type" value="Genomic_DNA"/>
</dbReference>
<keyword evidence="1" id="KW-0812">Transmembrane</keyword>
<name>A0A6J7G6E7_9ZZZZ</name>
<sequence length="132" mass="14441">MTVIKVLKYRNCGSAIAEFLVFTLPFFTAFLVLITAVQSKSMAIAESKNLARQAVRAYVTSPNSELASMRAYQVVDLYKSTLSPTALSNRDIKLIISCSSTPCFSRGNKVTATIKVGSNQSASASEYVDLWR</sequence>
<accession>A0A6J7G6E7</accession>
<keyword evidence="1" id="KW-1133">Transmembrane helix</keyword>
<protein>
    <submittedName>
        <fullName evidence="2">Unannotated protein</fullName>
    </submittedName>
</protein>
<feature type="transmembrane region" description="Helical" evidence="1">
    <location>
        <begin position="15"/>
        <end position="37"/>
    </location>
</feature>